<dbReference type="HOGENOM" id="CLU_000604_1_2_0"/>
<dbReference type="PANTHER" id="PTHR42939:SF1">
    <property type="entry name" value="ABC TRANSPORTER ATP-BINDING PROTEIN ALBC-RELATED"/>
    <property type="match status" value="1"/>
</dbReference>
<organism evidence="5">
    <name type="scientific">Candidatus Moduliflexus flocculans</name>
    <dbReference type="NCBI Taxonomy" id="1499966"/>
    <lineage>
        <taxon>Bacteria</taxon>
        <taxon>Candidatus Moduliflexota</taxon>
        <taxon>Candidatus Moduliflexia</taxon>
        <taxon>Candidatus Moduliflexales</taxon>
        <taxon>Candidatus Moduliflexaceae</taxon>
    </lineage>
</organism>
<dbReference type="InterPro" id="IPR051782">
    <property type="entry name" value="ABC_Transporter_VariousFunc"/>
</dbReference>
<dbReference type="PANTHER" id="PTHR42939">
    <property type="entry name" value="ABC TRANSPORTER ATP-BINDING PROTEIN ALBC-RELATED"/>
    <property type="match status" value="1"/>
</dbReference>
<evidence type="ECO:0000259" key="4">
    <source>
        <dbReference type="PROSITE" id="PS50893"/>
    </source>
</evidence>
<feature type="domain" description="ABC transporter" evidence="4">
    <location>
        <begin position="8"/>
        <end position="238"/>
    </location>
</feature>
<proteinExistence type="predicted"/>
<dbReference type="InterPro" id="IPR003439">
    <property type="entry name" value="ABC_transporter-like_ATP-bd"/>
</dbReference>
<dbReference type="AlphaFoldDB" id="A0A0S6W4N0"/>
<keyword evidence="1" id="KW-0813">Transport</keyword>
<dbReference type="Proteomes" id="UP000030700">
    <property type="component" value="Unassembled WGS sequence"/>
</dbReference>
<dbReference type="EMBL" id="DF820459">
    <property type="protein sequence ID" value="GAK52934.1"/>
    <property type="molecule type" value="Genomic_DNA"/>
</dbReference>
<reference evidence="5" key="1">
    <citation type="journal article" date="2015" name="PeerJ">
        <title>First genomic representation of candidate bacterial phylum KSB3 points to enhanced environmental sensing as a trigger of wastewater bulking.</title>
        <authorList>
            <person name="Sekiguchi Y."/>
            <person name="Ohashi A."/>
            <person name="Parks D.H."/>
            <person name="Yamauchi T."/>
            <person name="Tyson G.W."/>
            <person name="Hugenholtz P."/>
        </authorList>
    </citation>
    <scope>NUCLEOTIDE SEQUENCE [LARGE SCALE GENOMIC DNA]</scope>
</reference>
<dbReference type="GO" id="GO:0005524">
    <property type="term" value="F:ATP binding"/>
    <property type="evidence" value="ECO:0007669"/>
    <property type="project" value="UniProtKB-KW"/>
</dbReference>
<dbReference type="PROSITE" id="PS00211">
    <property type="entry name" value="ABC_TRANSPORTER_1"/>
    <property type="match status" value="1"/>
</dbReference>
<evidence type="ECO:0000256" key="2">
    <source>
        <dbReference type="ARBA" id="ARBA00022741"/>
    </source>
</evidence>
<dbReference type="InterPro" id="IPR027417">
    <property type="entry name" value="P-loop_NTPase"/>
</dbReference>
<evidence type="ECO:0000256" key="1">
    <source>
        <dbReference type="ARBA" id="ARBA00022448"/>
    </source>
</evidence>
<dbReference type="Gene3D" id="3.40.50.300">
    <property type="entry name" value="P-loop containing nucleotide triphosphate hydrolases"/>
    <property type="match status" value="1"/>
</dbReference>
<dbReference type="SMART" id="SM00382">
    <property type="entry name" value="AAA"/>
    <property type="match status" value="1"/>
</dbReference>
<evidence type="ECO:0000313" key="5">
    <source>
        <dbReference type="EMBL" id="GAK52934.1"/>
    </source>
</evidence>
<dbReference type="SUPFAM" id="SSF52540">
    <property type="entry name" value="P-loop containing nucleoside triphosphate hydrolases"/>
    <property type="match status" value="1"/>
</dbReference>
<evidence type="ECO:0000313" key="6">
    <source>
        <dbReference type="Proteomes" id="UP000030700"/>
    </source>
</evidence>
<gene>
    <name evidence="5" type="ORF">U14_04193</name>
</gene>
<evidence type="ECO:0000256" key="3">
    <source>
        <dbReference type="ARBA" id="ARBA00022840"/>
    </source>
</evidence>
<dbReference type="STRING" id="1499966.U14_04193"/>
<dbReference type="InterPro" id="IPR017871">
    <property type="entry name" value="ABC_transporter-like_CS"/>
</dbReference>
<dbReference type="GO" id="GO:0016887">
    <property type="term" value="F:ATP hydrolysis activity"/>
    <property type="evidence" value="ECO:0007669"/>
    <property type="project" value="InterPro"/>
</dbReference>
<dbReference type="InterPro" id="IPR003593">
    <property type="entry name" value="AAA+_ATPase"/>
</dbReference>
<protein>
    <submittedName>
        <fullName evidence="5">Putative ABC transporter ATP-binding protein</fullName>
    </submittedName>
</protein>
<keyword evidence="3 5" id="KW-0067">ATP-binding</keyword>
<keyword evidence="2" id="KW-0547">Nucleotide-binding</keyword>
<dbReference type="PROSITE" id="PS50893">
    <property type="entry name" value="ABC_TRANSPORTER_2"/>
    <property type="match status" value="1"/>
</dbReference>
<keyword evidence="6" id="KW-1185">Reference proteome</keyword>
<dbReference type="Pfam" id="PF00005">
    <property type="entry name" value="ABC_tran"/>
    <property type="match status" value="1"/>
</dbReference>
<name>A0A0S6W4N0_9BACT</name>
<accession>A0A0S6W4N0</accession>
<sequence>MNHQTIVIEIINLTKRYGNITAVSNINLTIPDGQFFGFLGPNGAGKTTTIKTIVGLLKPTSGVVNVEGFDVQKEPLHAKQIIGFIPDKPFIYEKLTGREFLQFMAGLYQVNSSEIETRIAQLLDMFELSEWGNELVESYSHGMRQKLVMSAALIHQPKVIVVDEPMVGLDPKGARLVKKIFQGICAKGTTIFMSTHTLEIAEEMCDYIAIIQKGEIIAKGTVDELRQQAQTSQAKLEDIFLELTGGYEMKEMIEFLKN</sequence>